<evidence type="ECO:0008006" key="2">
    <source>
        <dbReference type="Google" id="ProtNLM"/>
    </source>
</evidence>
<evidence type="ECO:0000313" key="1">
    <source>
        <dbReference type="EMBL" id="SUZ88900.1"/>
    </source>
</evidence>
<dbReference type="AlphaFoldDB" id="A0A381RB74"/>
<reference evidence="1" key="1">
    <citation type="submission" date="2018-05" db="EMBL/GenBank/DDBJ databases">
        <authorList>
            <person name="Lanie J.A."/>
            <person name="Ng W.-L."/>
            <person name="Kazmierczak K.M."/>
            <person name="Andrzejewski T.M."/>
            <person name="Davidsen T.M."/>
            <person name="Wayne K.J."/>
            <person name="Tettelin H."/>
            <person name="Glass J.I."/>
            <person name="Rusch D."/>
            <person name="Podicherti R."/>
            <person name="Tsui H.-C.T."/>
            <person name="Winkler M.E."/>
        </authorList>
    </citation>
    <scope>NUCLEOTIDE SEQUENCE</scope>
</reference>
<name>A0A381RB74_9ZZZZ</name>
<protein>
    <recommendedName>
        <fullName evidence="2">Cytochrome c domain-containing protein</fullName>
    </recommendedName>
</protein>
<proteinExistence type="predicted"/>
<gene>
    <name evidence="1" type="ORF">METZ01_LOCUS41754</name>
</gene>
<dbReference type="GO" id="GO:0020037">
    <property type="term" value="F:heme binding"/>
    <property type="evidence" value="ECO:0007669"/>
    <property type="project" value="InterPro"/>
</dbReference>
<dbReference type="GO" id="GO:0022900">
    <property type="term" value="P:electron transport chain"/>
    <property type="evidence" value="ECO:0007669"/>
    <property type="project" value="InterPro"/>
</dbReference>
<dbReference type="SUPFAM" id="SSF47175">
    <property type="entry name" value="Cytochromes"/>
    <property type="match status" value="1"/>
</dbReference>
<dbReference type="EMBL" id="UINC01001793">
    <property type="protein sequence ID" value="SUZ88900.1"/>
    <property type="molecule type" value="Genomic_DNA"/>
</dbReference>
<dbReference type="GO" id="GO:0005506">
    <property type="term" value="F:iron ion binding"/>
    <property type="evidence" value="ECO:0007669"/>
    <property type="project" value="InterPro"/>
</dbReference>
<organism evidence="1">
    <name type="scientific">marine metagenome</name>
    <dbReference type="NCBI Taxonomy" id="408172"/>
    <lineage>
        <taxon>unclassified sequences</taxon>
        <taxon>metagenomes</taxon>
        <taxon>ecological metagenomes</taxon>
    </lineage>
</organism>
<sequence length="142" mass="15353">MSALVGCGDPETSSIADYETSLDVEQLMHYVLEPAADIVWDSAGTIATLEGVEDLAPTTDEGWFRVQHAAAVVTESGNLLLMPGRAEDGNDWREISLGLVSTGTALMNAAEEQNADAIFDLGGQLYNVCVACHQRYWMENDQ</sequence>
<dbReference type="GO" id="GO:0009055">
    <property type="term" value="F:electron transfer activity"/>
    <property type="evidence" value="ECO:0007669"/>
    <property type="project" value="InterPro"/>
</dbReference>
<dbReference type="InterPro" id="IPR010980">
    <property type="entry name" value="Cyt_c/b562"/>
</dbReference>
<accession>A0A381RB74</accession>